<evidence type="ECO:0000313" key="2">
    <source>
        <dbReference type="Proteomes" id="UP000178367"/>
    </source>
</evidence>
<dbReference type="Proteomes" id="UP000178367">
    <property type="component" value="Unassembled WGS sequence"/>
</dbReference>
<dbReference type="InterPro" id="IPR029063">
    <property type="entry name" value="SAM-dependent_MTases_sf"/>
</dbReference>
<evidence type="ECO:0008006" key="3">
    <source>
        <dbReference type="Google" id="ProtNLM"/>
    </source>
</evidence>
<dbReference type="STRING" id="1797994.A2227_06400"/>
<dbReference type="SUPFAM" id="SSF53335">
    <property type="entry name" value="S-adenosyl-L-methionine-dependent methyltransferases"/>
    <property type="match status" value="1"/>
</dbReference>
<dbReference type="Pfam" id="PF13489">
    <property type="entry name" value="Methyltransf_23"/>
    <property type="match status" value="1"/>
</dbReference>
<evidence type="ECO:0000313" key="1">
    <source>
        <dbReference type="EMBL" id="OGF26727.1"/>
    </source>
</evidence>
<accession>A0A1F5SJ39</accession>
<dbReference type="EMBL" id="MFGB01000014">
    <property type="protein sequence ID" value="OGF26727.1"/>
    <property type="molecule type" value="Genomic_DNA"/>
</dbReference>
<sequence>MDKCVVCGQQDNNKAIFREDGIDILRCLNCGHVYSSYDAPENDAGYFGADIGLQDHFWWREAHERMYRDFGRRFLAGKSGRLLDVGCGLGYFVKFVSEWPGWEAYGSEISVPAAEFAKKELGLESVIAGEVQSAGFEKKSWDVITLWDVIEHVPDPHSLLKFLNSILKDDGVLFIHTPNIKIQLPKARLKKLIIGEKPGAHYLEAKDHVNVYSARSLSAVLAANGFNGINFVHLRPIQSVAGSKNVFLRVIKNSWFYFAKFIGLITGNRVNIDNLFVIARKSGN</sequence>
<organism evidence="1 2">
    <name type="scientific">Candidatus Falkowbacteria bacterium RIFOXYA2_FULL_47_19</name>
    <dbReference type="NCBI Taxonomy" id="1797994"/>
    <lineage>
        <taxon>Bacteria</taxon>
        <taxon>Candidatus Falkowiibacteriota</taxon>
    </lineage>
</organism>
<dbReference type="Gene3D" id="3.40.50.150">
    <property type="entry name" value="Vaccinia Virus protein VP39"/>
    <property type="match status" value="1"/>
</dbReference>
<gene>
    <name evidence="1" type="ORF">A2227_06400</name>
</gene>
<dbReference type="PANTHER" id="PTHR43861:SF6">
    <property type="entry name" value="METHYLTRANSFERASE TYPE 11"/>
    <property type="match status" value="1"/>
</dbReference>
<dbReference type="PANTHER" id="PTHR43861">
    <property type="entry name" value="TRANS-ACONITATE 2-METHYLTRANSFERASE-RELATED"/>
    <property type="match status" value="1"/>
</dbReference>
<comment type="caution">
    <text evidence="1">The sequence shown here is derived from an EMBL/GenBank/DDBJ whole genome shotgun (WGS) entry which is preliminary data.</text>
</comment>
<dbReference type="AlphaFoldDB" id="A0A1F5SJ39"/>
<proteinExistence type="predicted"/>
<name>A0A1F5SJ39_9BACT</name>
<protein>
    <recommendedName>
        <fullName evidence="3">Methyltransferase type 11 domain-containing protein</fullName>
    </recommendedName>
</protein>
<reference evidence="1 2" key="1">
    <citation type="journal article" date="2016" name="Nat. Commun.">
        <title>Thousands of microbial genomes shed light on interconnected biogeochemical processes in an aquifer system.</title>
        <authorList>
            <person name="Anantharaman K."/>
            <person name="Brown C.T."/>
            <person name="Hug L.A."/>
            <person name="Sharon I."/>
            <person name="Castelle C.J."/>
            <person name="Probst A.J."/>
            <person name="Thomas B.C."/>
            <person name="Singh A."/>
            <person name="Wilkins M.J."/>
            <person name="Karaoz U."/>
            <person name="Brodie E.L."/>
            <person name="Williams K.H."/>
            <person name="Hubbard S.S."/>
            <person name="Banfield J.F."/>
        </authorList>
    </citation>
    <scope>NUCLEOTIDE SEQUENCE [LARGE SCALE GENOMIC DNA]</scope>
</reference>
<dbReference type="CDD" id="cd02440">
    <property type="entry name" value="AdoMet_MTases"/>
    <property type="match status" value="1"/>
</dbReference>